<name>A0AAV0YDA1_9HEMI</name>
<dbReference type="EMBL" id="CARXXK010001661">
    <property type="protein sequence ID" value="CAI6377171.1"/>
    <property type="molecule type" value="Genomic_DNA"/>
</dbReference>
<protein>
    <submittedName>
        <fullName evidence="1">Uncharacterized protein</fullName>
    </submittedName>
</protein>
<reference evidence="1 2" key="1">
    <citation type="submission" date="2023-01" db="EMBL/GenBank/DDBJ databases">
        <authorList>
            <person name="Whitehead M."/>
        </authorList>
    </citation>
    <scope>NUCLEOTIDE SEQUENCE [LARGE SCALE GENOMIC DNA]</scope>
</reference>
<proteinExistence type="predicted"/>
<evidence type="ECO:0000313" key="2">
    <source>
        <dbReference type="Proteomes" id="UP001160148"/>
    </source>
</evidence>
<organism evidence="1 2">
    <name type="scientific">Macrosiphum euphorbiae</name>
    <name type="common">potato aphid</name>
    <dbReference type="NCBI Taxonomy" id="13131"/>
    <lineage>
        <taxon>Eukaryota</taxon>
        <taxon>Metazoa</taxon>
        <taxon>Ecdysozoa</taxon>
        <taxon>Arthropoda</taxon>
        <taxon>Hexapoda</taxon>
        <taxon>Insecta</taxon>
        <taxon>Pterygota</taxon>
        <taxon>Neoptera</taxon>
        <taxon>Paraneoptera</taxon>
        <taxon>Hemiptera</taxon>
        <taxon>Sternorrhyncha</taxon>
        <taxon>Aphidomorpha</taxon>
        <taxon>Aphidoidea</taxon>
        <taxon>Aphididae</taxon>
        <taxon>Macrosiphini</taxon>
        <taxon>Macrosiphum</taxon>
    </lineage>
</organism>
<accession>A0AAV0YDA1</accession>
<dbReference type="AlphaFoldDB" id="A0AAV0YDA1"/>
<evidence type="ECO:0000313" key="1">
    <source>
        <dbReference type="EMBL" id="CAI6377171.1"/>
    </source>
</evidence>
<gene>
    <name evidence="1" type="ORF">MEUPH1_LOCUS30469</name>
</gene>
<comment type="caution">
    <text evidence="1">The sequence shown here is derived from an EMBL/GenBank/DDBJ whole genome shotgun (WGS) entry which is preliminary data.</text>
</comment>
<dbReference type="Proteomes" id="UP001160148">
    <property type="component" value="Unassembled WGS sequence"/>
</dbReference>
<keyword evidence="2" id="KW-1185">Reference proteome</keyword>
<sequence>MSNTIESERSRKMPRLLRSTGAVAVSAPVVVVLPGTRPQARRSRFVRRTAGRPGLRPRVSPRRVPAVLAAGPPSKYFFTLRPGERPVYGPVNRRGSALAAMVFCRLSDAPEAITPAVLSLRVAVVVPGRSR</sequence>